<dbReference type="Pfam" id="PF00196">
    <property type="entry name" value="GerE"/>
    <property type="match status" value="1"/>
</dbReference>
<dbReference type="STRING" id="421072.SAMN04488097_0071"/>
<evidence type="ECO:0000256" key="3">
    <source>
        <dbReference type="ARBA" id="ARBA00023163"/>
    </source>
</evidence>
<dbReference type="CDD" id="cd06170">
    <property type="entry name" value="LuxR_C_like"/>
    <property type="match status" value="1"/>
</dbReference>
<evidence type="ECO:0000313" key="5">
    <source>
        <dbReference type="EMBL" id="KFC20768.1"/>
    </source>
</evidence>
<dbReference type="InterPro" id="IPR000792">
    <property type="entry name" value="Tscrpt_reg_LuxR_C"/>
</dbReference>
<dbReference type="eggNOG" id="COG2197">
    <property type="taxonomic scope" value="Bacteria"/>
</dbReference>
<gene>
    <name evidence="5" type="ORF">IO89_11000</name>
</gene>
<accession>A0A085BE73</accession>
<dbReference type="PROSITE" id="PS50043">
    <property type="entry name" value="HTH_LUXR_2"/>
    <property type="match status" value="1"/>
</dbReference>
<organism evidence="5 6">
    <name type="scientific">Epilithonimonas lactis</name>
    <dbReference type="NCBI Taxonomy" id="421072"/>
    <lineage>
        <taxon>Bacteria</taxon>
        <taxon>Pseudomonadati</taxon>
        <taxon>Bacteroidota</taxon>
        <taxon>Flavobacteriia</taxon>
        <taxon>Flavobacteriales</taxon>
        <taxon>Weeksellaceae</taxon>
        <taxon>Chryseobacterium group</taxon>
        <taxon>Epilithonimonas</taxon>
    </lineage>
</organism>
<keyword evidence="1" id="KW-0805">Transcription regulation</keyword>
<evidence type="ECO:0000256" key="2">
    <source>
        <dbReference type="ARBA" id="ARBA00023125"/>
    </source>
</evidence>
<dbReference type="PRINTS" id="PR00038">
    <property type="entry name" value="HTHLUXR"/>
</dbReference>
<dbReference type="SMART" id="SM00421">
    <property type="entry name" value="HTH_LUXR"/>
    <property type="match status" value="1"/>
</dbReference>
<comment type="caution">
    <text evidence="5">The sequence shown here is derived from an EMBL/GenBank/DDBJ whole genome shotgun (WGS) entry which is preliminary data.</text>
</comment>
<dbReference type="Proteomes" id="UP000028623">
    <property type="component" value="Unassembled WGS sequence"/>
</dbReference>
<keyword evidence="2" id="KW-0238">DNA-binding</keyword>
<dbReference type="OrthoDB" id="9795108at2"/>
<dbReference type="RefSeq" id="WP_051879955.1">
    <property type="nucleotide sequence ID" value="NZ_FOFI01000001.1"/>
</dbReference>
<name>A0A085BE73_9FLAO</name>
<evidence type="ECO:0000256" key="1">
    <source>
        <dbReference type="ARBA" id="ARBA00023015"/>
    </source>
</evidence>
<proteinExistence type="predicted"/>
<dbReference type="InterPro" id="IPR016032">
    <property type="entry name" value="Sig_transdc_resp-reg_C-effctor"/>
</dbReference>
<dbReference type="AlphaFoldDB" id="A0A085BE73"/>
<dbReference type="GO" id="GO:0003677">
    <property type="term" value="F:DNA binding"/>
    <property type="evidence" value="ECO:0007669"/>
    <property type="project" value="UniProtKB-KW"/>
</dbReference>
<sequence>MKNHQLKFADLVQSIDAVFNQIEMCHILEMDNFINPTSTSFFNEFDWYITLHDLQKLKPIFINDKMKNYYGFEKNTFQDIDYFYYFTTIHPSSYHTLLDSVVHFKKGGEGYLMLEYKLKNNAGKFEQFLGVTKSIFIDEKPAFALSLLKKKEDTKRENTQNNLTKRELEIILLICKGKKQNEIANQLFISLETTKVHIRNIYRKLEINSSQELMILYKDYLE</sequence>
<dbReference type="SUPFAM" id="SSF46894">
    <property type="entry name" value="C-terminal effector domain of the bipartite response regulators"/>
    <property type="match status" value="1"/>
</dbReference>
<dbReference type="GO" id="GO:0006355">
    <property type="term" value="P:regulation of DNA-templated transcription"/>
    <property type="evidence" value="ECO:0007669"/>
    <property type="project" value="InterPro"/>
</dbReference>
<reference evidence="5 6" key="1">
    <citation type="submission" date="2014-07" db="EMBL/GenBank/DDBJ databases">
        <title>Epilithonimonas lactis LMG 22401 Genome.</title>
        <authorList>
            <person name="Pipes S.E."/>
            <person name="Stropko S.J."/>
        </authorList>
    </citation>
    <scope>NUCLEOTIDE SEQUENCE [LARGE SCALE GENOMIC DNA]</scope>
    <source>
        <strain evidence="5 6">LMG 24401</strain>
    </source>
</reference>
<evidence type="ECO:0000313" key="6">
    <source>
        <dbReference type="Proteomes" id="UP000028623"/>
    </source>
</evidence>
<dbReference type="Gene3D" id="1.10.10.10">
    <property type="entry name" value="Winged helix-like DNA-binding domain superfamily/Winged helix DNA-binding domain"/>
    <property type="match status" value="1"/>
</dbReference>
<keyword evidence="6" id="KW-1185">Reference proteome</keyword>
<dbReference type="PANTHER" id="PTHR44688">
    <property type="entry name" value="DNA-BINDING TRANSCRIPTIONAL ACTIVATOR DEVR_DOSR"/>
    <property type="match status" value="1"/>
</dbReference>
<dbReference type="PANTHER" id="PTHR44688:SF16">
    <property type="entry name" value="DNA-BINDING TRANSCRIPTIONAL ACTIVATOR DEVR_DOSR"/>
    <property type="match status" value="1"/>
</dbReference>
<evidence type="ECO:0000259" key="4">
    <source>
        <dbReference type="PROSITE" id="PS50043"/>
    </source>
</evidence>
<feature type="domain" description="HTH luxR-type" evidence="4">
    <location>
        <begin position="156"/>
        <end position="221"/>
    </location>
</feature>
<protein>
    <recommendedName>
        <fullName evidence="4">HTH luxR-type domain-containing protein</fullName>
    </recommendedName>
</protein>
<dbReference type="InterPro" id="IPR036388">
    <property type="entry name" value="WH-like_DNA-bd_sf"/>
</dbReference>
<keyword evidence="3" id="KW-0804">Transcription</keyword>
<dbReference type="EMBL" id="JPLY01000004">
    <property type="protein sequence ID" value="KFC20768.1"/>
    <property type="molecule type" value="Genomic_DNA"/>
</dbReference>